<evidence type="ECO:0000313" key="15">
    <source>
        <dbReference type="EMBL" id="CAJ1380675.1"/>
    </source>
</evidence>
<feature type="domain" description="Ion transport" evidence="14">
    <location>
        <begin position="42"/>
        <end position="206"/>
    </location>
</feature>
<keyword evidence="16" id="KW-1185">Reference proteome</keyword>
<comment type="subcellular location">
    <subcellularLocation>
        <location evidence="1">Membrane</location>
        <topology evidence="1">Multi-pass membrane protein</topology>
    </subcellularLocation>
</comment>
<comment type="caution">
    <text evidence="15">The sequence shown here is derived from an EMBL/GenBank/DDBJ whole genome shotgun (WGS) entry which is preliminary data.</text>
</comment>
<evidence type="ECO:0000256" key="2">
    <source>
        <dbReference type="ARBA" id="ARBA00022448"/>
    </source>
</evidence>
<evidence type="ECO:0000256" key="11">
    <source>
        <dbReference type="ARBA" id="ARBA00023180"/>
    </source>
</evidence>
<dbReference type="SUPFAM" id="SSF81324">
    <property type="entry name" value="Voltage-gated potassium channels"/>
    <property type="match status" value="1"/>
</dbReference>
<proteinExistence type="predicted"/>
<evidence type="ECO:0000259" key="14">
    <source>
        <dbReference type="Pfam" id="PF00520"/>
    </source>
</evidence>
<evidence type="ECO:0000256" key="5">
    <source>
        <dbReference type="ARBA" id="ARBA00022692"/>
    </source>
</evidence>
<evidence type="ECO:0000256" key="4">
    <source>
        <dbReference type="ARBA" id="ARBA00022673"/>
    </source>
</evidence>
<keyword evidence="11" id="KW-0325">Glycoprotein</keyword>
<gene>
    <name evidence="15" type="ORF">EVOR1521_LOCUS8564</name>
</gene>
<evidence type="ECO:0000256" key="13">
    <source>
        <dbReference type="SAM" id="Phobius"/>
    </source>
</evidence>
<keyword evidence="3" id="KW-0109">Calcium transport</keyword>
<protein>
    <recommendedName>
        <fullName evidence="14">Ion transport domain-containing protein</fullName>
    </recommendedName>
</protein>
<feature type="transmembrane region" description="Helical" evidence="13">
    <location>
        <begin position="44"/>
        <end position="62"/>
    </location>
</feature>
<dbReference type="PANTHER" id="PTHR45628">
    <property type="entry name" value="VOLTAGE-DEPENDENT CALCIUM CHANNEL TYPE A SUBUNIT ALPHA-1"/>
    <property type="match status" value="1"/>
</dbReference>
<feature type="transmembrane region" description="Helical" evidence="13">
    <location>
        <begin position="82"/>
        <end position="104"/>
    </location>
</feature>
<dbReference type="GO" id="GO:0005891">
    <property type="term" value="C:voltage-gated calcium channel complex"/>
    <property type="evidence" value="ECO:0007669"/>
    <property type="project" value="TreeGrafter"/>
</dbReference>
<dbReference type="Proteomes" id="UP001178507">
    <property type="component" value="Unassembled WGS sequence"/>
</dbReference>
<dbReference type="EMBL" id="CAUJNA010000736">
    <property type="protein sequence ID" value="CAJ1380675.1"/>
    <property type="molecule type" value="Genomic_DNA"/>
</dbReference>
<keyword evidence="10 13" id="KW-0472">Membrane</keyword>
<evidence type="ECO:0000256" key="10">
    <source>
        <dbReference type="ARBA" id="ARBA00023136"/>
    </source>
</evidence>
<keyword evidence="5 13" id="KW-0812">Transmembrane</keyword>
<feature type="transmembrane region" description="Helical" evidence="13">
    <location>
        <begin position="116"/>
        <end position="134"/>
    </location>
</feature>
<keyword evidence="9" id="KW-0406">Ion transport</keyword>
<keyword evidence="2" id="KW-0813">Transport</keyword>
<feature type="transmembrane region" description="Helical" evidence="13">
    <location>
        <begin position="179"/>
        <end position="201"/>
    </location>
</feature>
<dbReference type="GO" id="GO:0098703">
    <property type="term" value="P:calcium ion import across plasma membrane"/>
    <property type="evidence" value="ECO:0007669"/>
    <property type="project" value="TreeGrafter"/>
</dbReference>
<sequence>NLFGDIHNFKEEVAQGGAQGPSQTMVLQKKFSDNVFGKIAKNKYFELTTISIIVLNALAIGVGADYSARFVTPANLYDGPVFFIVTEVFFATYFTIEILIRFLAYRQKCQCLRDGWFIFDAALVSLMVWETWIMPFIGGLQGLGQLSILRLLRLLRITRMAKLMRAFPQLLMILKGITAAARAVGWTAVLLVIISFTWSILFTNEYHQGHLSDEELAELDPGDPRRARTSDEGTR</sequence>
<dbReference type="GO" id="GO:0008331">
    <property type="term" value="F:high voltage-gated calcium channel activity"/>
    <property type="evidence" value="ECO:0007669"/>
    <property type="project" value="TreeGrafter"/>
</dbReference>
<keyword evidence="12" id="KW-0407">Ion channel</keyword>
<evidence type="ECO:0000256" key="3">
    <source>
        <dbReference type="ARBA" id="ARBA00022568"/>
    </source>
</evidence>
<dbReference type="AlphaFoldDB" id="A0AA36I485"/>
<dbReference type="Pfam" id="PF00520">
    <property type="entry name" value="Ion_trans"/>
    <property type="match status" value="1"/>
</dbReference>
<evidence type="ECO:0000256" key="7">
    <source>
        <dbReference type="ARBA" id="ARBA00022882"/>
    </source>
</evidence>
<keyword evidence="6" id="KW-0106">Calcium</keyword>
<reference evidence="15" key="1">
    <citation type="submission" date="2023-08" db="EMBL/GenBank/DDBJ databases">
        <authorList>
            <person name="Chen Y."/>
            <person name="Shah S."/>
            <person name="Dougan E. K."/>
            <person name="Thang M."/>
            <person name="Chan C."/>
        </authorList>
    </citation>
    <scope>NUCLEOTIDE SEQUENCE</scope>
</reference>
<name>A0AA36I485_9DINO</name>
<evidence type="ECO:0000313" key="16">
    <source>
        <dbReference type="Proteomes" id="UP001178507"/>
    </source>
</evidence>
<dbReference type="Gene3D" id="1.20.120.350">
    <property type="entry name" value="Voltage-gated potassium channels. Chain C"/>
    <property type="match status" value="1"/>
</dbReference>
<dbReference type="InterPro" id="IPR027359">
    <property type="entry name" value="Volt_channel_dom_sf"/>
</dbReference>
<keyword evidence="7" id="KW-0851">Voltage-gated channel</keyword>
<evidence type="ECO:0000256" key="6">
    <source>
        <dbReference type="ARBA" id="ARBA00022837"/>
    </source>
</evidence>
<dbReference type="InterPro" id="IPR050599">
    <property type="entry name" value="VDCC_alpha-1_subunit"/>
</dbReference>
<keyword evidence="8 13" id="KW-1133">Transmembrane helix</keyword>
<evidence type="ECO:0000256" key="9">
    <source>
        <dbReference type="ARBA" id="ARBA00023065"/>
    </source>
</evidence>
<evidence type="ECO:0000256" key="12">
    <source>
        <dbReference type="ARBA" id="ARBA00023303"/>
    </source>
</evidence>
<keyword evidence="4" id="KW-0107">Calcium channel</keyword>
<feature type="non-terminal residue" evidence="15">
    <location>
        <position position="1"/>
    </location>
</feature>
<accession>A0AA36I485</accession>
<evidence type="ECO:0000256" key="8">
    <source>
        <dbReference type="ARBA" id="ARBA00022989"/>
    </source>
</evidence>
<dbReference type="InterPro" id="IPR005821">
    <property type="entry name" value="Ion_trans_dom"/>
</dbReference>
<dbReference type="PANTHER" id="PTHR45628:SF7">
    <property type="entry name" value="VOLTAGE-DEPENDENT CALCIUM CHANNEL TYPE A SUBUNIT ALPHA-1"/>
    <property type="match status" value="1"/>
</dbReference>
<organism evidence="15 16">
    <name type="scientific">Effrenium voratum</name>
    <dbReference type="NCBI Taxonomy" id="2562239"/>
    <lineage>
        <taxon>Eukaryota</taxon>
        <taxon>Sar</taxon>
        <taxon>Alveolata</taxon>
        <taxon>Dinophyceae</taxon>
        <taxon>Suessiales</taxon>
        <taxon>Symbiodiniaceae</taxon>
        <taxon>Effrenium</taxon>
    </lineage>
</organism>
<evidence type="ECO:0000256" key="1">
    <source>
        <dbReference type="ARBA" id="ARBA00004141"/>
    </source>
</evidence>